<dbReference type="InterPro" id="IPR003439">
    <property type="entry name" value="ABC_transporter-like_ATP-bd"/>
</dbReference>
<dbReference type="InterPro" id="IPR003593">
    <property type="entry name" value="AAA+_ATPase"/>
</dbReference>
<protein>
    <submittedName>
        <fullName evidence="5">Oligopeptide/dipeptide ABC transporter, ATPase subunit</fullName>
    </submittedName>
</protein>
<dbReference type="STRING" id="907348.TresaDRAFT_2488"/>
<keyword evidence="2" id="KW-0547">Nucleotide-binding</keyword>
<organism evidence="5 6">
    <name type="scientific">Treponema saccharophilum DSM 2985</name>
    <dbReference type="NCBI Taxonomy" id="907348"/>
    <lineage>
        <taxon>Bacteria</taxon>
        <taxon>Pseudomonadati</taxon>
        <taxon>Spirochaetota</taxon>
        <taxon>Spirochaetia</taxon>
        <taxon>Spirochaetales</taxon>
        <taxon>Treponemataceae</taxon>
        <taxon>Treponema</taxon>
    </lineage>
</organism>
<dbReference type="PROSITE" id="PS50893">
    <property type="entry name" value="ABC_TRANSPORTER_2"/>
    <property type="match status" value="1"/>
</dbReference>
<dbReference type="InterPro" id="IPR050319">
    <property type="entry name" value="ABC_transp_ATP-bind"/>
</dbReference>
<feature type="domain" description="ABC transporter" evidence="4">
    <location>
        <begin position="6"/>
        <end position="263"/>
    </location>
</feature>
<sequence>MSDFVVEVSNVSKSFPLEAGFFAGGNRRVYAVNDVSFGIRRGSTYGIVGESGCGKTTTARMIVGLHRPDAGTISYKPDSSSDGVDVSSLGRRKLRLFREKVKYIFQDPAHSLNPRLSVGDIITDSYRYSSVYPGRRAAGDEARDVLSEVGLSPEDADRHPSEFSGGQRQRISIARGLIMKPDVLVCDEIVSALDVSVQGQILNLLQDIKESRGLSLLFIAHDLRVSCYFCDTIGVMYCGFLVEEAPAADLYRTALHPYSRMLFGGAGNSFGAKAGEARSITGVVSGCPFAHRCPHSSSVCLSELPPWKYDGNHKVRCHLL</sequence>
<evidence type="ECO:0000256" key="1">
    <source>
        <dbReference type="ARBA" id="ARBA00022448"/>
    </source>
</evidence>
<dbReference type="PATRIC" id="fig|907348.3.peg.174"/>
<keyword evidence="3" id="KW-0067">ATP-binding</keyword>
<dbReference type="PANTHER" id="PTHR43776">
    <property type="entry name" value="TRANSPORT ATP-BINDING PROTEIN"/>
    <property type="match status" value="1"/>
</dbReference>
<dbReference type="Pfam" id="PF00005">
    <property type="entry name" value="ABC_tran"/>
    <property type="match status" value="1"/>
</dbReference>
<gene>
    <name evidence="5" type="ORF">TresaDRAFT_2488</name>
</gene>
<dbReference type="eggNOG" id="COG4608">
    <property type="taxonomic scope" value="Bacteria"/>
</dbReference>
<dbReference type="InterPro" id="IPR013563">
    <property type="entry name" value="Oligopep_ABC_C"/>
</dbReference>
<dbReference type="PROSITE" id="PS00211">
    <property type="entry name" value="ABC_TRANSPORTER_1"/>
    <property type="match status" value="1"/>
</dbReference>
<dbReference type="Pfam" id="PF08352">
    <property type="entry name" value="oligo_HPY"/>
    <property type="match status" value="1"/>
</dbReference>
<dbReference type="AlphaFoldDB" id="H7EHB4"/>
<dbReference type="SUPFAM" id="SSF52540">
    <property type="entry name" value="P-loop containing nucleoside triphosphate hydrolases"/>
    <property type="match status" value="1"/>
</dbReference>
<dbReference type="Gene3D" id="3.40.50.300">
    <property type="entry name" value="P-loop containing nucleotide triphosphate hydrolases"/>
    <property type="match status" value="1"/>
</dbReference>
<dbReference type="InterPro" id="IPR027417">
    <property type="entry name" value="P-loop_NTPase"/>
</dbReference>
<keyword evidence="6" id="KW-1185">Reference proteome</keyword>
<evidence type="ECO:0000256" key="3">
    <source>
        <dbReference type="ARBA" id="ARBA00022840"/>
    </source>
</evidence>
<dbReference type="GO" id="GO:0005524">
    <property type="term" value="F:ATP binding"/>
    <property type="evidence" value="ECO:0007669"/>
    <property type="project" value="UniProtKB-KW"/>
</dbReference>
<dbReference type="CDD" id="cd03257">
    <property type="entry name" value="ABC_NikE_OppD_transporters"/>
    <property type="match status" value="1"/>
</dbReference>
<name>H7EHB4_9SPIR</name>
<proteinExistence type="predicted"/>
<evidence type="ECO:0000259" key="4">
    <source>
        <dbReference type="PROSITE" id="PS50893"/>
    </source>
</evidence>
<dbReference type="RefSeq" id="WP_002701949.1">
    <property type="nucleotide sequence ID" value="NZ_AGRW01000025.1"/>
</dbReference>
<evidence type="ECO:0000313" key="5">
    <source>
        <dbReference type="EMBL" id="EIC03034.1"/>
    </source>
</evidence>
<keyword evidence="1" id="KW-0813">Transport</keyword>
<dbReference type="OrthoDB" id="337094at2"/>
<dbReference type="GO" id="GO:0015833">
    <property type="term" value="P:peptide transport"/>
    <property type="evidence" value="ECO:0007669"/>
    <property type="project" value="InterPro"/>
</dbReference>
<dbReference type="Proteomes" id="UP000003571">
    <property type="component" value="Unassembled WGS sequence"/>
</dbReference>
<comment type="caution">
    <text evidence="5">The sequence shown here is derived from an EMBL/GenBank/DDBJ whole genome shotgun (WGS) entry which is preliminary data.</text>
</comment>
<dbReference type="EMBL" id="AGRW01000025">
    <property type="protein sequence ID" value="EIC03034.1"/>
    <property type="molecule type" value="Genomic_DNA"/>
</dbReference>
<evidence type="ECO:0000256" key="2">
    <source>
        <dbReference type="ARBA" id="ARBA00022741"/>
    </source>
</evidence>
<evidence type="ECO:0000313" key="6">
    <source>
        <dbReference type="Proteomes" id="UP000003571"/>
    </source>
</evidence>
<dbReference type="GO" id="GO:0016887">
    <property type="term" value="F:ATP hydrolysis activity"/>
    <property type="evidence" value="ECO:0007669"/>
    <property type="project" value="InterPro"/>
</dbReference>
<dbReference type="InterPro" id="IPR017871">
    <property type="entry name" value="ABC_transporter-like_CS"/>
</dbReference>
<accession>H7EHB4</accession>
<dbReference type="SMART" id="SM00382">
    <property type="entry name" value="AAA"/>
    <property type="match status" value="1"/>
</dbReference>
<dbReference type="GO" id="GO:0055085">
    <property type="term" value="P:transmembrane transport"/>
    <property type="evidence" value="ECO:0007669"/>
    <property type="project" value="UniProtKB-ARBA"/>
</dbReference>
<dbReference type="NCBIfam" id="TIGR01727">
    <property type="entry name" value="oligo_HPY"/>
    <property type="match status" value="1"/>
</dbReference>
<reference evidence="5 6" key="1">
    <citation type="submission" date="2011-09" db="EMBL/GenBank/DDBJ databases">
        <title>The draft genome of Treponema saccharophilum DSM 2985.</title>
        <authorList>
            <consortium name="US DOE Joint Genome Institute (JGI-PGF)"/>
            <person name="Lucas S."/>
            <person name="Copeland A."/>
            <person name="Lapidus A."/>
            <person name="Glavina del Rio T."/>
            <person name="Dalin E."/>
            <person name="Tice H."/>
            <person name="Bruce D."/>
            <person name="Goodwin L."/>
            <person name="Pitluck S."/>
            <person name="Peters L."/>
            <person name="Kyrpides N."/>
            <person name="Mavromatis K."/>
            <person name="Ivanova N."/>
            <person name="Markowitz V."/>
            <person name="Cheng J.-F."/>
            <person name="Hugenholtz P."/>
            <person name="Woyke T."/>
            <person name="Wu D."/>
            <person name="Gronow S."/>
            <person name="Wellnitz S."/>
            <person name="Brambilla E."/>
            <person name="Klenk H.-P."/>
            <person name="Eisen J.A."/>
        </authorList>
    </citation>
    <scope>NUCLEOTIDE SEQUENCE [LARGE SCALE GENOMIC DNA]</scope>
    <source>
        <strain evidence="5 6">DSM 2985</strain>
    </source>
</reference>